<dbReference type="Pfam" id="PF00161">
    <property type="entry name" value="RIP"/>
    <property type="match status" value="1"/>
</dbReference>
<keyword evidence="2" id="KW-1185">Reference proteome</keyword>
<dbReference type="Gene3D" id="3.40.420.10">
    <property type="entry name" value="Ricin (A subunit), domain 1"/>
    <property type="match status" value="1"/>
</dbReference>
<proteinExistence type="predicted"/>
<sequence length="216" mass="24610">MAPIYTAVSLGPYYRQSTRQARREVMRHRGEQSRTISCVVSSGIGNFALPFLEIAMDPRSLYVIGFRAWGARFWWEFEPEGRLPSVPGDARRILGGSSNYNNLGLTALSGHTIEPWRFVAEIRDFDGKLSTPNKPNMILLCFLVAEALRFDSIQDLCYNWINQPAQYFQAPSHYHRDPTAMQNHRIAFSDQTKQTVRSWRTLTAAGSPDVQVPWIA</sequence>
<dbReference type="SUPFAM" id="SSF56371">
    <property type="entry name" value="Ribosome inactivating proteins (RIP)"/>
    <property type="match status" value="1"/>
</dbReference>
<name>A0ABS5F095_9PROT</name>
<dbReference type="RefSeq" id="WP_211853572.1">
    <property type="nucleotide sequence ID" value="NZ_JAAGBB010000018.1"/>
</dbReference>
<dbReference type="Proteomes" id="UP001196870">
    <property type="component" value="Unassembled WGS sequence"/>
</dbReference>
<evidence type="ECO:0000313" key="2">
    <source>
        <dbReference type="Proteomes" id="UP001196870"/>
    </source>
</evidence>
<protein>
    <submittedName>
        <fullName evidence="1">Uncharacterized protein</fullName>
    </submittedName>
</protein>
<gene>
    <name evidence="1" type="ORF">GXW71_16210</name>
</gene>
<accession>A0ABS5F095</accession>
<organism evidence="1 2">
    <name type="scientific">Plastoroseomonas hellenica</name>
    <dbReference type="NCBI Taxonomy" id="2687306"/>
    <lineage>
        <taxon>Bacteria</taxon>
        <taxon>Pseudomonadati</taxon>
        <taxon>Pseudomonadota</taxon>
        <taxon>Alphaproteobacteria</taxon>
        <taxon>Acetobacterales</taxon>
        <taxon>Acetobacteraceae</taxon>
        <taxon>Plastoroseomonas</taxon>
    </lineage>
</organism>
<reference evidence="2" key="1">
    <citation type="journal article" date="2021" name="Syst. Appl. Microbiol.">
        <title>Roseomonas hellenica sp. nov., isolated from roots of wild-growing Alkanna tinctoria.</title>
        <authorList>
            <person name="Rat A."/>
            <person name="Naranjo H.D."/>
            <person name="Lebbe L."/>
            <person name="Cnockaert M."/>
            <person name="Krigas N."/>
            <person name="Grigoriadou K."/>
            <person name="Maloupa E."/>
            <person name="Willems A."/>
        </authorList>
    </citation>
    <scope>NUCLEOTIDE SEQUENCE [LARGE SCALE GENOMIC DNA]</scope>
    <source>
        <strain evidence="2">LMG 31523</strain>
    </source>
</reference>
<evidence type="ECO:0000313" key="1">
    <source>
        <dbReference type="EMBL" id="MBR0665903.1"/>
    </source>
</evidence>
<dbReference type="InterPro" id="IPR001574">
    <property type="entry name" value="Ribosome_inactivat_prot"/>
</dbReference>
<comment type="caution">
    <text evidence="1">The sequence shown here is derived from an EMBL/GenBank/DDBJ whole genome shotgun (WGS) entry which is preliminary data.</text>
</comment>
<dbReference type="InterPro" id="IPR016138">
    <property type="entry name" value="Ribosome_inactivat_prot_sub1"/>
</dbReference>
<dbReference type="InterPro" id="IPR036041">
    <property type="entry name" value="Ribosome-inact_prot_sf"/>
</dbReference>
<dbReference type="EMBL" id="JAAGBB010000018">
    <property type="protein sequence ID" value="MBR0665903.1"/>
    <property type="molecule type" value="Genomic_DNA"/>
</dbReference>